<protein>
    <recommendedName>
        <fullName evidence="6">Ig-like domain-containing protein</fullName>
    </recommendedName>
</protein>
<keyword evidence="2" id="KW-0472">Membrane</keyword>
<feature type="region of interest" description="Disordered" evidence="1">
    <location>
        <begin position="349"/>
        <end position="369"/>
    </location>
</feature>
<keyword evidence="5" id="KW-1185">Reference proteome</keyword>
<evidence type="ECO:0000256" key="3">
    <source>
        <dbReference type="SAM" id="SignalP"/>
    </source>
</evidence>
<proteinExistence type="predicted"/>
<feature type="signal peptide" evidence="3">
    <location>
        <begin position="1"/>
        <end position="19"/>
    </location>
</feature>
<dbReference type="EMBL" id="JAFHDT010000020">
    <property type="protein sequence ID" value="KAI7794752.1"/>
    <property type="molecule type" value="Genomic_DNA"/>
</dbReference>
<name>A0A9W7TER5_TRIRA</name>
<evidence type="ECO:0000313" key="4">
    <source>
        <dbReference type="EMBL" id="KAI7794752.1"/>
    </source>
</evidence>
<feature type="region of interest" description="Disordered" evidence="1">
    <location>
        <begin position="195"/>
        <end position="215"/>
    </location>
</feature>
<sequence>MSLFILITLPLFLEVKTQGLPQAKLTVFPASVTDGELRLVCEGFDNRTVSECLFYPSGQENFTTPSVSCELSLTGSELITWSGDEESSYVNTVCYYAVSELGKYITSDHSDEVPVRVRDEKPNITVFHHSSLGEFRITCEIPGSENTGCCLFLGDSDQPLLKTDSHKRSGKILCSFTIQESDLFIKLRSVKSKSVSCNYSPKTDPSRSSPHSDKYNLTVQTPRVTTHQLPNTEPKTEESTIYSTSTFSTITSTTEPQTSIPSFGNTTGGADETTPSLFSIPVSWSTTPVFQTSTPVKTEGSGRKSWFIMLLASTGGGILLTGLTGICLCCFNSAKHKPKKMSPMETSMAFAQRPPDDTEESEELSEEHEDKVYHVYCTISDVSTERHELYSLAQIPKQPLQN</sequence>
<feature type="compositionally biased region" description="Acidic residues" evidence="1">
    <location>
        <begin position="357"/>
        <end position="367"/>
    </location>
</feature>
<dbReference type="AlphaFoldDB" id="A0A9W7TER5"/>
<keyword evidence="3" id="KW-0732">Signal</keyword>
<dbReference type="Proteomes" id="UP001059041">
    <property type="component" value="Linkage Group LG20"/>
</dbReference>
<feature type="transmembrane region" description="Helical" evidence="2">
    <location>
        <begin position="306"/>
        <end position="331"/>
    </location>
</feature>
<evidence type="ECO:0000256" key="1">
    <source>
        <dbReference type="SAM" id="MobiDB-lite"/>
    </source>
</evidence>
<keyword evidence="2" id="KW-0812">Transmembrane</keyword>
<gene>
    <name evidence="4" type="ORF">IRJ41_000109</name>
</gene>
<evidence type="ECO:0000256" key="2">
    <source>
        <dbReference type="SAM" id="Phobius"/>
    </source>
</evidence>
<comment type="caution">
    <text evidence="4">The sequence shown here is derived from an EMBL/GenBank/DDBJ whole genome shotgun (WGS) entry which is preliminary data.</text>
</comment>
<feature type="chain" id="PRO_5040948966" description="Ig-like domain-containing protein" evidence="3">
    <location>
        <begin position="20"/>
        <end position="402"/>
    </location>
</feature>
<reference evidence="4" key="1">
    <citation type="submission" date="2021-02" db="EMBL/GenBank/DDBJ databases">
        <title>Comparative genomics reveals that relaxation of natural selection precedes convergent phenotypic evolution of cavefish.</title>
        <authorList>
            <person name="Peng Z."/>
        </authorList>
    </citation>
    <scope>NUCLEOTIDE SEQUENCE</scope>
    <source>
        <tissue evidence="4">Muscle</tissue>
    </source>
</reference>
<organism evidence="4 5">
    <name type="scientific">Triplophysa rosa</name>
    <name type="common">Cave loach</name>
    <dbReference type="NCBI Taxonomy" id="992332"/>
    <lineage>
        <taxon>Eukaryota</taxon>
        <taxon>Metazoa</taxon>
        <taxon>Chordata</taxon>
        <taxon>Craniata</taxon>
        <taxon>Vertebrata</taxon>
        <taxon>Euteleostomi</taxon>
        <taxon>Actinopterygii</taxon>
        <taxon>Neopterygii</taxon>
        <taxon>Teleostei</taxon>
        <taxon>Ostariophysi</taxon>
        <taxon>Cypriniformes</taxon>
        <taxon>Nemacheilidae</taxon>
        <taxon>Triplophysa</taxon>
    </lineage>
</organism>
<keyword evidence="2" id="KW-1133">Transmembrane helix</keyword>
<accession>A0A9W7TER5</accession>
<evidence type="ECO:0000313" key="5">
    <source>
        <dbReference type="Proteomes" id="UP001059041"/>
    </source>
</evidence>
<evidence type="ECO:0008006" key="6">
    <source>
        <dbReference type="Google" id="ProtNLM"/>
    </source>
</evidence>